<gene>
    <name evidence="2" type="ORF">ACFFF8_20175</name>
</gene>
<dbReference type="Gene3D" id="1.20.1050.10">
    <property type="match status" value="1"/>
</dbReference>
<evidence type="ECO:0000313" key="2">
    <source>
        <dbReference type="EMBL" id="MFC0686906.1"/>
    </source>
</evidence>
<comment type="caution">
    <text evidence="2">The sequence shown here is derived from an EMBL/GenBank/DDBJ whole genome shotgun (WGS) entry which is preliminary data.</text>
</comment>
<dbReference type="InterPro" id="IPR040079">
    <property type="entry name" value="Glutathione_S-Trfase"/>
</dbReference>
<dbReference type="PANTHER" id="PTHR44051">
    <property type="entry name" value="GLUTATHIONE S-TRANSFERASE-RELATED"/>
    <property type="match status" value="1"/>
</dbReference>
<keyword evidence="3" id="KW-1185">Reference proteome</keyword>
<protein>
    <submittedName>
        <fullName evidence="2">Glutathione S-transferase family protein</fullName>
    </submittedName>
</protein>
<dbReference type="Pfam" id="PF00043">
    <property type="entry name" value="GST_C"/>
    <property type="match status" value="1"/>
</dbReference>
<dbReference type="Gene3D" id="3.40.30.10">
    <property type="entry name" value="Glutaredoxin"/>
    <property type="match status" value="1"/>
</dbReference>
<evidence type="ECO:0000259" key="1">
    <source>
        <dbReference type="PROSITE" id="PS50405"/>
    </source>
</evidence>
<dbReference type="InterPro" id="IPR004045">
    <property type="entry name" value="Glutathione_S-Trfase_N"/>
</dbReference>
<dbReference type="PANTHER" id="PTHR44051:SF8">
    <property type="entry name" value="GLUTATHIONE S-TRANSFERASE GSTA"/>
    <property type="match status" value="1"/>
</dbReference>
<proteinExistence type="predicted"/>
<dbReference type="InterPro" id="IPR010987">
    <property type="entry name" value="Glutathione-S-Trfase_C-like"/>
</dbReference>
<name>A0ABV6SCD7_9SPHN</name>
<dbReference type="SUPFAM" id="SSF47616">
    <property type="entry name" value="GST C-terminal domain-like"/>
    <property type="match status" value="1"/>
</dbReference>
<dbReference type="InterPro" id="IPR036282">
    <property type="entry name" value="Glutathione-S-Trfase_C_sf"/>
</dbReference>
<dbReference type="Proteomes" id="UP001589858">
    <property type="component" value="Unassembled WGS sequence"/>
</dbReference>
<feature type="domain" description="GST C-terminal" evidence="1">
    <location>
        <begin position="91"/>
        <end position="215"/>
    </location>
</feature>
<dbReference type="InterPro" id="IPR036249">
    <property type="entry name" value="Thioredoxin-like_sf"/>
</dbReference>
<dbReference type="EMBL" id="JBHLTM010000078">
    <property type="protein sequence ID" value="MFC0686906.1"/>
    <property type="molecule type" value="Genomic_DNA"/>
</dbReference>
<reference evidence="2 3" key="1">
    <citation type="submission" date="2024-09" db="EMBL/GenBank/DDBJ databases">
        <authorList>
            <person name="Sun Q."/>
            <person name="Mori K."/>
        </authorList>
    </citation>
    <scope>NUCLEOTIDE SEQUENCE [LARGE SCALE GENOMIC DNA]</scope>
    <source>
        <strain evidence="2 3">CICC 11035S</strain>
    </source>
</reference>
<sequence length="229" mass="24808">MTQHAELPLELLAAPGATSLPAHVVIRELALPIDVVLLRLGPDGDNLKALTPHGRIPALRFADGKVIGENSAILPLLADLAPGTELFAPVGTIERAEIQSWIGYINSEIHGAAQRVGNRPHLYSDDPAAHAGIRKAARQRLREAYAPLEQRLTAHDWLVGDRFTIADAYLGVFVSYLPHFGEALAGLDALARFSERFEARASVRAARAFEGPLPFPDRAKALLDTEARV</sequence>
<dbReference type="SFLD" id="SFLDS00019">
    <property type="entry name" value="Glutathione_Transferase_(cytos"/>
    <property type="match status" value="1"/>
</dbReference>
<accession>A0ABV6SCD7</accession>
<dbReference type="PROSITE" id="PS50405">
    <property type="entry name" value="GST_CTER"/>
    <property type="match status" value="1"/>
</dbReference>
<dbReference type="InterPro" id="IPR004046">
    <property type="entry name" value="GST_C"/>
</dbReference>
<organism evidence="2 3">
    <name type="scientific">Novosphingobium clariflavum</name>
    <dbReference type="NCBI Taxonomy" id="2029884"/>
    <lineage>
        <taxon>Bacteria</taxon>
        <taxon>Pseudomonadati</taxon>
        <taxon>Pseudomonadota</taxon>
        <taxon>Alphaproteobacteria</taxon>
        <taxon>Sphingomonadales</taxon>
        <taxon>Sphingomonadaceae</taxon>
        <taxon>Novosphingobium</taxon>
    </lineage>
</organism>
<evidence type="ECO:0000313" key="3">
    <source>
        <dbReference type="Proteomes" id="UP001589858"/>
    </source>
</evidence>
<dbReference type="RefSeq" id="WP_267221908.1">
    <property type="nucleotide sequence ID" value="NZ_JAPCWC010000012.1"/>
</dbReference>
<dbReference type="Pfam" id="PF13409">
    <property type="entry name" value="GST_N_2"/>
    <property type="match status" value="1"/>
</dbReference>
<dbReference type="SUPFAM" id="SSF52833">
    <property type="entry name" value="Thioredoxin-like"/>
    <property type="match status" value="1"/>
</dbReference>